<feature type="transmembrane region" description="Helical" evidence="1">
    <location>
        <begin position="56"/>
        <end position="74"/>
    </location>
</feature>
<keyword evidence="3" id="KW-1185">Reference proteome</keyword>
<evidence type="ECO:0000313" key="2">
    <source>
        <dbReference type="EMBL" id="SET35015.1"/>
    </source>
</evidence>
<evidence type="ECO:0000256" key="1">
    <source>
        <dbReference type="SAM" id="Phobius"/>
    </source>
</evidence>
<dbReference type="EMBL" id="FOIN01000007">
    <property type="protein sequence ID" value="SET35015.1"/>
    <property type="molecule type" value="Genomic_DNA"/>
</dbReference>
<dbReference type="RefSeq" id="WP_092353049.1">
    <property type="nucleotide sequence ID" value="NZ_CAMJBU010000022.1"/>
</dbReference>
<protein>
    <submittedName>
        <fullName evidence="2">ABC-2 family transporter protein</fullName>
    </submittedName>
</protein>
<dbReference type="AlphaFoldDB" id="A0A1I0DSS5"/>
<dbReference type="OrthoDB" id="1655534at2"/>
<dbReference type="GO" id="GO:0005886">
    <property type="term" value="C:plasma membrane"/>
    <property type="evidence" value="ECO:0007669"/>
    <property type="project" value="UniProtKB-SubCell"/>
</dbReference>
<sequence length="305" mass="33924">MKVLLCKTFTKMFKVIPVTVVWLISGAFGLLFAYIYNNLSESILTYARFSNNIMNIYSLMAFMIIVGIMIWIICSNSSTGLFAQEIHEGTIRLLLSKEITRMHLVAGKISGMILGSVVYLITSFSVFILVFCLFSGVEKDILLLIIKATLVFIVYGMVVIFIIGGLGTFLSTIFKKKVPAVLIMVALAGLIFGIIPIVRVILTQLGYYNQFNLYIFDLNYHFGLIFNNFLGSIGDLSLSQSTNAIFTIFTNLYISEAVDIDVALANVCYYDINTSLNGLLVTFSYIIGAAVLYGVSFKTMLKKDI</sequence>
<keyword evidence="1" id="KW-1133">Transmembrane helix</keyword>
<keyword evidence="1" id="KW-0472">Membrane</keyword>
<reference evidence="3" key="1">
    <citation type="submission" date="2016-10" db="EMBL/GenBank/DDBJ databases">
        <authorList>
            <person name="Varghese N."/>
            <person name="Submissions S."/>
        </authorList>
    </citation>
    <scope>NUCLEOTIDE SEQUENCE [LARGE SCALE GENOMIC DNA]</scope>
    <source>
        <strain evidence="3">DSM 1551</strain>
    </source>
</reference>
<feature type="transmembrane region" description="Helical" evidence="1">
    <location>
        <begin position="12"/>
        <end position="36"/>
    </location>
</feature>
<gene>
    <name evidence="2" type="ORF">SAMN04489758_10753</name>
</gene>
<feature type="transmembrane region" description="Helical" evidence="1">
    <location>
        <begin position="142"/>
        <end position="169"/>
    </location>
</feature>
<organism evidence="2 3">
    <name type="scientific">Thomasclavelia cocleata</name>
    <dbReference type="NCBI Taxonomy" id="69824"/>
    <lineage>
        <taxon>Bacteria</taxon>
        <taxon>Bacillati</taxon>
        <taxon>Bacillota</taxon>
        <taxon>Erysipelotrichia</taxon>
        <taxon>Erysipelotrichales</taxon>
        <taxon>Coprobacillaceae</taxon>
        <taxon>Thomasclavelia</taxon>
    </lineage>
</organism>
<keyword evidence="1" id="KW-0812">Transmembrane</keyword>
<feature type="transmembrane region" description="Helical" evidence="1">
    <location>
        <begin position="276"/>
        <end position="295"/>
    </location>
</feature>
<name>A0A1I0DSS5_9FIRM</name>
<accession>A0A1I0DSS5</accession>
<feature type="transmembrane region" description="Helical" evidence="1">
    <location>
        <begin position="111"/>
        <end position="136"/>
    </location>
</feature>
<proteinExistence type="predicted"/>
<dbReference type="Proteomes" id="UP000198558">
    <property type="component" value="Unassembled WGS sequence"/>
</dbReference>
<dbReference type="GO" id="GO:0140359">
    <property type="term" value="F:ABC-type transporter activity"/>
    <property type="evidence" value="ECO:0007669"/>
    <property type="project" value="InterPro"/>
</dbReference>
<dbReference type="Pfam" id="PF12679">
    <property type="entry name" value="ABC2_membrane_2"/>
    <property type="match status" value="1"/>
</dbReference>
<evidence type="ECO:0000313" key="3">
    <source>
        <dbReference type="Proteomes" id="UP000198558"/>
    </source>
</evidence>
<dbReference type="GeneID" id="78287987"/>
<feature type="transmembrane region" description="Helical" evidence="1">
    <location>
        <begin position="181"/>
        <end position="202"/>
    </location>
</feature>